<keyword evidence="2" id="KW-1185">Reference proteome</keyword>
<reference evidence="1" key="1">
    <citation type="submission" date="2021-06" db="EMBL/GenBank/DDBJ databases">
        <authorList>
            <person name="Kallberg Y."/>
            <person name="Tangrot J."/>
            <person name="Rosling A."/>
        </authorList>
    </citation>
    <scope>NUCLEOTIDE SEQUENCE</scope>
    <source>
        <strain evidence="1">FL966</strain>
    </source>
</reference>
<evidence type="ECO:0000313" key="2">
    <source>
        <dbReference type="Proteomes" id="UP000789759"/>
    </source>
</evidence>
<dbReference type="EMBL" id="CAJVQA010042368">
    <property type="protein sequence ID" value="CAG8814782.1"/>
    <property type="molecule type" value="Genomic_DNA"/>
</dbReference>
<organism evidence="1 2">
    <name type="scientific">Cetraspora pellucida</name>
    <dbReference type="NCBI Taxonomy" id="1433469"/>
    <lineage>
        <taxon>Eukaryota</taxon>
        <taxon>Fungi</taxon>
        <taxon>Fungi incertae sedis</taxon>
        <taxon>Mucoromycota</taxon>
        <taxon>Glomeromycotina</taxon>
        <taxon>Glomeromycetes</taxon>
        <taxon>Diversisporales</taxon>
        <taxon>Gigasporaceae</taxon>
        <taxon>Cetraspora</taxon>
    </lineage>
</organism>
<dbReference type="OrthoDB" id="10344466at2759"/>
<feature type="non-terminal residue" evidence="1">
    <location>
        <position position="1"/>
    </location>
</feature>
<dbReference type="AlphaFoldDB" id="A0A9N9K7B3"/>
<gene>
    <name evidence="1" type="ORF">CPELLU_LOCUS19062</name>
</gene>
<sequence length="88" mass="10049">DFKLVDLILQSSQTLSIADPIDLVTEIQSLINHFPIINLILANNYIKANHNIKTNVMLSDAEIINTILNYNCNEDNEVEPKVYVCYKE</sequence>
<protein>
    <submittedName>
        <fullName evidence="1">2141_t:CDS:1</fullName>
    </submittedName>
</protein>
<accession>A0A9N9K7B3</accession>
<dbReference type="Proteomes" id="UP000789759">
    <property type="component" value="Unassembled WGS sequence"/>
</dbReference>
<proteinExistence type="predicted"/>
<name>A0A9N9K7B3_9GLOM</name>
<comment type="caution">
    <text evidence="1">The sequence shown here is derived from an EMBL/GenBank/DDBJ whole genome shotgun (WGS) entry which is preliminary data.</text>
</comment>
<evidence type="ECO:0000313" key="1">
    <source>
        <dbReference type="EMBL" id="CAG8814782.1"/>
    </source>
</evidence>
<feature type="non-terminal residue" evidence="1">
    <location>
        <position position="88"/>
    </location>
</feature>